<name>A0A392TJ72_9FABA</name>
<protein>
    <submittedName>
        <fullName evidence="1">Uncharacterized protein</fullName>
    </submittedName>
</protein>
<comment type="caution">
    <text evidence="1">The sequence shown here is derived from an EMBL/GenBank/DDBJ whole genome shotgun (WGS) entry which is preliminary data.</text>
</comment>
<dbReference type="Proteomes" id="UP000265520">
    <property type="component" value="Unassembled WGS sequence"/>
</dbReference>
<evidence type="ECO:0000313" key="2">
    <source>
        <dbReference type="Proteomes" id="UP000265520"/>
    </source>
</evidence>
<organism evidence="1 2">
    <name type="scientific">Trifolium medium</name>
    <dbReference type="NCBI Taxonomy" id="97028"/>
    <lineage>
        <taxon>Eukaryota</taxon>
        <taxon>Viridiplantae</taxon>
        <taxon>Streptophyta</taxon>
        <taxon>Embryophyta</taxon>
        <taxon>Tracheophyta</taxon>
        <taxon>Spermatophyta</taxon>
        <taxon>Magnoliopsida</taxon>
        <taxon>eudicotyledons</taxon>
        <taxon>Gunneridae</taxon>
        <taxon>Pentapetalae</taxon>
        <taxon>rosids</taxon>
        <taxon>fabids</taxon>
        <taxon>Fabales</taxon>
        <taxon>Fabaceae</taxon>
        <taxon>Papilionoideae</taxon>
        <taxon>50 kb inversion clade</taxon>
        <taxon>NPAAA clade</taxon>
        <taxon>Hologalegina</taxon>
        <taxon>IRL clade</taxon>
        <taxon>Trifolieae</taxon>
        <taxon>Trifolium</taxon>
    </lineage>
</organism>
<accession>A0A392TJ72</accession>
<proteinExistence type="predicted"/>
<sequence>GFVASDWEGSDPS</sequence>
<keyword evidence="2" id="KW-1185">Reference proteome</keyword>
<dbReference type="EMBL" id="LXQA010576631">
    <property type="protein sequence ID" value="MCI60166.1"/>
    <property type="molecule type" value="Genomic_DNA"/>
</dbReference>
<reference evidence="1 2" key="1">
    <citation type="journal article" date="2018" name="Front. Plant Sci.">
        <title>Red Clover (Trifolium pratense) and Zigzag Clover (T. medium) - A Picture of Genomic Similarities and Differences.</title>
        <authorList>
            <person name="Dluhosova J."/>
            <person name="Istvanek J."/>
            <person name="Nedelnik J."/>
            <person name="Repkova J."/>
        </authorList>
    </citation>
    <scope>NUCLEOTIDE SEQUENCE [LARGE SCALE GENOMIC DNA]</scope>
    <source>
        <strain evidence="2">cv. 10/8</strain>
        <tissue evidence="1">Leaf</tissue>
    </source>
</reference>
<evidence type="ECO:0000313" key="1">
    <source>
        <dbReference type="EMBL" id="MCI60166.1"/>
    </source>
</evidence>
<feature type="non-terminal residue" evidence="1">
    <location>
        <position position="1"/>
    </location>
</feature>